<dbReference type="EMBL" id="BAAANL010000002">
    <property type="protein sequence ID" value="GAA1856167.1"/>
    <property type="molecule type" value="Genomic_DNA"/>
</dbReference>
<dbReference type="RefSeq" id="WP_344100499.1">
    <property type="nucleotide sequence ID" value="NZ_BAAANL010000002.1"/>
</dbReference>
<protein>
    <recommendedName>
        <fullName evidence="2">Antitoxin FitA-like ribbon-helix-helix domain-containing protein</fullName>
    </recommendedName>
</protein>
<evidence type="ECO:0000313" key="4">
    <source>
        <dbReference type="Proteomes" id="UP001501094"/>
    </source>
</evidence>
<gene>
    <name evidence="3" type="ORF">GCM10009751_11620</name>
</gene>
<dbReference type="Pfam" id="PF22513">
    <property type="entry name" value="FitA-like_RHH"/>
    <property type="match status" value="1"/>
</dbReference>
<keyword evidence="4" id="KW-1185">Reference proteome</keyword>
<feature type="region of interest" description="Disordered" evidence="1">
    <location>
        <begin position="1"/>
        <end position="21"/>
    </location>
</feature>
<name>A0ABN2N9X1_9MICO</name>
<dbReference type="InterPro" id="IPR053853">
    <property type="entry name" value="FitA-like_RHH"/>
</dbReference>
<comment type="caution">
    <text evidence="3">The sequence shown here is derived from an EMBL/GenBank/DDBJ whole genome shotgun (WGS) entry which is preliminary data.</text>
</comment>
<organism evidence="3 4">
    <name type="scientific">Myceligenerans crystallogenes</name>
    <dbReference type="NCBI Taxonomy" id="316335"/>
    <lineage>
        <taxon>Bacteria</taxon>
        <taxon>Bacillati</taxon>
        <taxon>Actinomycetota</taxon>
        <taxon>Actinomycetes</taxon>
        <taxon>Micrococcales</taxon>
        <taxon>Promicromonosporaceae</taxon>
        <taxon>Myceligenerans</taxon>
    </lineage>
</organism>
<dbReference type="Gene3D" id="1.10.1220.10">
    <property type="entry name" value="Met repressor-like"/>
    <property type="match status" value="1"/>
</dbReference>
<dbReference type="SUPFAM" id="SSF47598">
    <property type="entry name" value="Ribbon-helix-helix"/>
    <property type="match status" value="1"/>
</dbReference>
<evidence type="ECO:0000256" key="1">
    <source>
        <dbReference type="SAM" id="MobiDB-lite"/>
    </source>
</evidence>
<dbReference type="InterPro" id="IPR010985">
    <property type="entry name" value="Ribbon_hlx_hlx"/>
</dbReference>
<sequence>MAADLDRVPVPRRGERAERNHRSLEAEARIILEDAAARPEPTMLDYLAMPETAHIDFEPERLGIRQREIEF</sequence>
<accession>A0ABN2N9X1</accession>
<feature type="domain" description="Antitoxin FitA-like ribbon-helix-helix" evidence="2">
    <location>
        <begin position="15"/>
        <end position="36"/>
    </location>
</feature>
<dbReference type="InterPro" id="IPR013321">
    <property type="entry name" value="Arc_rbn_hlx_hlx"/>
</dbReference>
<reference evidence="3 4" key="1">
    <citation type="journal article" date="2019" name="Int. J. Syst. Evol. Microbiol.">
        <title>The Global Catalogue of Microorganisms (GCM) 10K type strain sequencing project: providing services to taxonomists for standard genome sequencing and annotation.</title>
        <authorList>
            <consortium name="The Broad Institute Genomics Platform"/>
            <consortium name="The Broad Institute Genome Sequencing Center for Infectious Disease"/>
            <person name="Wu L."/>
            <person name="Ma J."/>
        </authorList>
    </citation>
    <scope>NUCLEOTIDE SEQUENCE [LARGE SCALE GENOMIC DNA]</scope>
    <source>
        <strain evidence="3 4">JCM 14326</strain>
    </source>
</reference>
<dbReference type="Proteomes" id="UP001501094">
    <property type="component" value="Unassembled WGS sequence"/>
</dbReference>
<evidence type="ECO:0000313" key="3">
    <source>
        <dbReference type="EMBL" id="GAA1856167.1"/>
    </source>
</evidence>
<proteinExistence type="predicted"/>
<evidence type="ECO:0000259" key="2">
    <source>
        <dbReference type="Pfam" id="PF22513"/>
    </source>
</evidence>